<dbReference type="AlphaFoldDB" id="Q3B2Y1"/>
<keyword evidence="1" id="KW-1133">Transmembrane helix</keyword>
<sequence>MYWNQKTSNLIRQCGQSILIRKALPLTASYLLLIVASMALDYLLHQLQIELAGRYLGVAGTIFFLLSFLYSARKKQIIPKGPLKRFLQLHCHAGWIATLLILVHSGIHFNAFLPWAATVLMMIVTASGHVGQHLVRRFRNEAKLKKQQLGILTPPDDALDRQLFWNAVTLKALNQWRMVHMPLVAFLIILTLVHVVSILFFSNRANWM</sequence>
<protein>
    <recommendedName>
        <fullName evidence="4">Ferric oxidoreductase domain-containing protein</fullName>
    </recommendedName>
</protein>
<evidence type="ECO:0000256" key="1">
    <source>
        <dbReference type="SAM" id="Phobius"/>
    </source>
</evidence>
<gene>
    <name evidence="2" type="ordered locus">Plut_1441</name>
</gene>
<organism evidence="2 3">
    <name type="scientific">Chlorobium luteolum (strain DSM 273 / BCRC 81028 / 2530)</name>
    <name type="common">Pelodictyon luteolum</name>
    <dbReference type="NCBI Taxonomy" id="319225"/>
    <lineage>
        <taxon>Bacteria</taxon>
        <taxon>Pseudomonadati</taxon>
        <taxon>Chlorobiota</taxon>
        <taxon>Chlorobiia</taxon>
        <taxon>Chlorobiales</taxon>
        <taxon>Chlorobiaceae</taxon>
        <taxon>Chlorobium/Pelodictyon group</taxon>
        <taxon>Pelodictyon</taxon>
    </lineage>
</organism>
<dbReference type="STRING" id="319225.Plut_1441"/>
<dbReference type="Proteomes" id="UP000002709">
    <property type="component" value="Chromosome"/>
</dbReference>
<feature type="transmembrane region" description="Helical" evidence="1">
    <location>
        <begin position="115"/>
        <end position="135"/>
    </location>
</feature>
<accession>Q3B2Y1</accession>
<reference evidence="3" key="1">
    <citation type="submission" date="2005-08" db="EMBL/GenBank/DDBJ databases">
        <title>Complete sequence of Pelodictyon luteolum DSM 273.</title>
        <authorList>
            <consortium name="US DOE Joint Genome Institute"/>
            <person name="Copeland A."/>
            <person name="Lucas S."/>
            <person name="Lapidus A."/>
            <person name="Barry K."/>
            <person name="Detter J.C."/>
            <person name="Glavina T."/>
            <person name="Hammon N."/>
            <person name="Israni S."/>
            <person name="Pitluck S."/>
            <person name="Bryant D."/>
            <person name="Schmutz J."/>
            <person name="Larimer F."/>
            <person name="Land M."/>
            <person name="Kyrpides N."/>
            <person name="Ivanova N."/>
            <person name="Richardson P."/>
        </authorList>
    </citation>
    <scope>NUCLEOTIDE SEQUENCE [LARGE SCALE GENOMIC DNA]</scope>
    <source>
        <strain evidence="3">DSM 273 / BCRC 81028 / 2530</strain>
    </source>
</reference>
<evidence type="ECO:0008006" key="4">
    <source>
        <dbReference type="Google" id="ProtNLM"/>
    </source>
</evidence>
<evidence type="ECO:0000313" key="2">
    <source>
        <dbReference type="EMBL" id="ABB24300.1"/>
    </source>
</evidence>
<feature type="transmembrane region" description="Helical" evidence="1">
    <location>
        <begin position="91"/>
        <end position="109"/>
    </location>
</feature>
<feature type="transmembrane region" description="Helical" evidence="1">
    <location>
        <begin position="52"/>
        <end position="70"/>
    </location>
</feature>
<dbReference type="eggNOG" id="ENOG502ZU7A">
    <property type="taxonomic scope" value="Bacteria"/>
</dbReference>
<keyword evidence="1" id="KW-0472">Membrane</keyword>
<feature type="transmembrane region" description="Helical" evidence="1">
    <location>
        <begin position="183"/>
        <end position="202"/>
    </location>
</feature>
<proteinExistence type="predicted"/>
<feature type="transmembrane region" description="Helical" evidence="1">
    <location>
        <begin position="20"/>
        <end position="40"/>
    </location>
</feature>
<keyword evidence="3" id="KW-1185">Reference proteome</keyword>
<dbReference type="KEGG" id="plt:Plut_1441"/>
<evidence type="ECO:0000313" key="3">
    <source>
        <dbReference type="Proteomes" id="UP000002709"/>
    </source>
</evidence>
<keyword evidence="1" id="KW-0812">Transmembrane</keyword>
<dbReference type="HOGENOM" id="CLU_1493665_0_0_10"/>
<dbReference type="EMBL" id="CP000096">
    <property type="protein sequence ID" value="ABB24300.1"/>
    <property type="molecule type" value="Genomic_DNA"/>
</dbReference>
<name>Q3B2Y1_CHLL3</name>